<dbReference type="InterPro" id="IPR023631">
    <property type="entry name" value="Amidase_dom"/>
</dbReference>
<protein>
    <submittedName>
        <fullName evidence="4">Amidase</fullName>
    </submittedName>
</protein>
<gene>
    <name evidence="4" type="ORF">G3435_15005</name>
</gene>
<dbReference type="PANTHER" id="PTHR11895:SF7">
    <property type="entry name" value="GLUTAMYL-TRNA(GLN) AMIDOTRANSFERASE SUBUNIT A, MITOCHONDRIAL"/>
    <property type="match status" value="1"/>
</dbReference>
<dbReference type="InterPro" id="IPR000120">
    <property type="entry name" value="Amidase"/>
</dbReference>
<organism evidence="4 5">
    <name type="scientific">Pseudomonas brassicae</name>
    <dbReference type="NCBI Taxonomy" id="2708063"/>
    <lineage>
        <taxon>Bacteria</taxon>
        <taxon>Pseudomonadati</taxon>
        <taxon>Pseudomonadota</taxon>
        <taxon>Gammaproteobacteria</taxon>
        <taxon>Pseudomonadales</taxon>
        <taxon>Pseudomonadaceae</taxon>
        <taxon>Pseudomonas</taxon>
    </lineage>
</organism>
<comment type="similarity">
    <text evidence="1">Belongs to the amidase family.</text>
</comment>
<dbReference type="GO" id="GO:0003824">
    <property type="term" value="F:catalytic activity"/>
    <property type="evidence" value="ECO:0007669"/>
    <property type="project" value="InterPro"/>
</dbReference>
<dbReference type="Proteomes" id="UP000480410">
    <property type="component" value="Unassembled WGS sequence"/>
</dbReference>
<evidence type="ECO:0000256" key="1">
    <source>
        <dbReference type="ARBA" id="ARBA00009199"/>
    </source>
</evidence>
<reference evidence="4 5" key="1">
    <citation type="submission" date="2020-02" db="EMBL/GenBank/DDBJ databases">
        <title>Broccoli isolated Pseudomonas sp.</title>
        <authorList>
            <person name="Fujikawa T."/>
            <person name="Sawada H."/>
        </authorList>
    </citation>
    <scope>NUCLEOTIDE SEQUENCE [LARGE SCALE GENOMIC DNA]</scope>
    <source>
        <strain evidence="4 5">MAFF212428</strain>
    </source>
</reference>
<evidence type="ECO:0000256" key="2">
    <source>
        <dbReference type="SAM" id="MobiDB-lite"/>
    </source>
</evidence>
<dbReference type="EMBL" id="JAAHBV010000321">
    <property type="protein sequence ID" value="NER60930.1"/>
    <property type="molecule type" value="Genomic_DNA"/>
</dbReference>
<dbReference type="InterPro" id="IPR020556">
    <property type="entry name" value="Amidase_CS"/>
</dbReference>
<dbReference type="Pfam" id="PF01425">
    <property type="entry name" value="Amidase"/>
    <property type="match status" value="1"/>
</dbReference>
<feature type="compositionally biased region" description="Polar residues" evidence="2">
    <location>
        <begin position="125"/>
        <end position="134"/>
    </location>
</feature>
<proteinExistence type="inferred from homology"/>
<evidence type="ECO:0000313" key="5">
    <source>
        <dbReference type="Proteomes" id="UP000480410"/>
    </source>
</evidence>
<sequence length="491" mass="51598">MKLADYTAHDAIGLAGLIRQGEVTAGEVIDAAHRAIAQVNPTLNTLAEHWQDEPVPDAGEGPLHGVPFLIKDLAISMQGRAHEFGSQLAVGLRSEADSFLMRRFREAGLVTLGRTTVPELAISTTTESRFSGPTRNPWDVSRSAGGSSGGSAAAVAAGMVPAAHATDGGGSIRVPAAACGLFGLKPGRGLISMGPYLDEAWNGLAVQGVLSRTVRDSALLLERMAGAEAGDPFSLSAPVDGYLSALQKPPRPLKIALLMHPLNGQRSAPMMVTAVQTVAKMLEQLGHRCEAVTLDIGLAWEAFVELNAAFWASNTAAWLEALSAQTGRALNADHLEPATLALHVHGRQMSACDLLAAMDQRNTVSRQMGRFFLGYDVLLSPTLAAPVPTIGEYNAGQEQLDGLGWIHRVFDHSPFTALANVCGTPSMSMPLVQDAHSGLPVGLQFSAGAGGESLLLSLAGQLEQAMPWVGRQPAVWAGQLTGLERLFAGKP</sequence>
<name>A0A6M0D4D7_9PSED</name>
<feature type="domain" description="Amidase" evidence="3">
    <location>
        <begin position="34"/>
        <end position="456"/>
    </location>
</feature>
<dbReference type="AlphaFoldDB" id="A0A6M0D4D7"/>
<dbReference type="InterPro" id="IPR036928">
    <property type="entry name" value="AS_sf"/>
</dbReference>
<dbReference type="SUPFAM" id="SSF75304">
    <property type="entry name" value="Amidase signature (AS) enzymes"/>
    <property type="match status" value="1"/>
</dbReference>
<feature type="region of interest" description="Disordered" evidence="2">
    <location>
        <begin position="125"/>
        <end position="145"/>
    </location>
</feature>
<comment type="caution">
    <text evidence="4">The sequence shown here is derived from an EMBL/GenBank/DDBJ whole genome shotgun (WGS) entry which is preliminary data.</text>
</comment>
<feature type="non-terminal residue" evidence="4">
    <location>
        <position position="491"/>
    </location>
</feature>
<dbReference type="Gene3D" id="3.90.1300.10">
    <property type="entry name" value="Amidase signature (AS) domain"/>
    <property type="match status" value="1"/>
</dbReference>
<evidence type="ECO:0000313" key="4">
    <source>
        <dbReference type="EMBL" id="NER60930.1"/>
    </source>
</evidence>
<dbReference type="PROSITE" id="PS00571">
    <property type="entry name" value="AMIDASES"/>
    <property type="match status" value="1"/>
</dbReference>
<evidence type="ECO:0000259" key="3">
    <source>
        <dbReference type="Pfam" id="PF01425"/>
    </source>
</evidence>
<dbReference type="PANTHER" id="PTHR11895">
    <property type="entry name" value="TRANSAMIDASE"/>
    <property type="match status" value="1"/>
</dbReference>
<accession>A0A6M0D4D7</accession>